<dbReference type="EMBL" id="SDKK01000013">
    <property type="protein sequence ID" value="TYC55206.1"/>
    <property type="molecule type" value="Genomic_DNA"/>
</dbReference>
<accession>A0A6C2CNC1</accession>
<comment type="caution">
    <text evidence="1">The sequence shown here is derived from an EMBL/GenBank/DDBJ whole genome shotgun (WGS) entry which is preliminary data.</text>
</comment>
<evidence type="ECO:0000313" key="2">
    <source>
        <dbReference type="Proteomes" id="UP000389128"/>
    </source>
</evidence>
<evidence type="ECO:0000313" key="1">
    <source>
        <dbReference type="EMBL" id="TYC55206.1"/>
    </source>
</evidence>
<sequence>MFSIFRRQDATPPEGRIDIQELSLDLDFDVERELSIESDFEQRHDFPTAQPPALVEAAKPAPRPPGVIQGSLHRQAEDEIRRDEILRGQRWSDEDRALLVQQRLRELEEFDSLMDAEIELDRLRLEVESSREERAERRHAEMLEAIEQGQPSERLVNFVRAHPILAGFITTGFLGGRKKP</sequence>
<proteinExistence type="predicted"/>
<reference evidence="1 2" key="1">
    <citation type="submission" date="2019-01" db="EMBL/GenBank/DDBJ databases">
        <title>Zoogloea oleivorans genome sequencing and assembly.</title>
        <authorList>
            <person name="Tancsics A."/>
            <person name="Farkas M."/>
            <person name="Kriszt B."/>
            <person name="Maroti G."/>
            <person name="Horvath B."/>
        </authorList>
    </citation>
    <scope>NUCLEOTIDE SEQUENCE [LARGE SCALE GENOMIC DNA]</scope>
    <source>
        <strain evidence="1 2">Buc</strain>
    </source>
</reference>
<dbReference type="RefSeq" id="WP_148579773.1">
    <property type="nucleotide sequence ID" value="NZ_SDKK01000013.1"/>
</dbReference>
<dbReference type="Proteomes" id="UP000389128">
    <property type="component" value="Unassembled WGS sequence"/>
</dbReference>
<keyword evidence="2" id="KW-1185">Reference proteome</keyword>
<name>A0A6C2CNC1_9RHOO</name>
<protein>
    <submittedName>
        <fullName evidence="1">Uncharacterized protein</fullName>
    </submittedName>
</protein>
<dbReference type="AlphaFoldDB" id="A0A6C2CNC1"/>
<organism evidence="1 2">
    <name type="scientific">Zoogloea oleivorans</name>
    <dbReference type="NCBI Taxonomy" id="1552750"/>
    <lineage>
        <taxon>Bacteria</taxon>
        <taxon>Pseudomonadati</taxon>
        <taxon>Pseudomonadota</taxon>
        <taxon>Betaproteobacteria</taxon>
        <taxon>Rhodocyclales</taxon>
        <taxon>Zoogloeaceae</taxon>
        <taxon>Zoogloea</taxon>
    </lineage>
</organism>
<gene>
    <name evidence="1" type="ORF">ETQ85_14385</name>
</gene>